<keyword evidence="3" id="KW-0611">Plant defense</keyword>
<keyword evidence="4" id="KW-0067">ATP-binding</keyword>
<dbReference type="GO" id="GO:0005524">
    <property type="term" value="F:ATP binding"/>
    <property type="evidence" value="ECO:0007669"/>
    <property type="project" value="UniProtKB-KW"/>
</dbReference>
<dbReference type="InterPro" id="IPR038005">
    <property type="entry name" value="RX-like_CC"/>
</dbReference>
<organism evidence="6 7">
    <name type="scientific">Morella rubra</name>
    <name type="common">Chinese bayberry</name>
    <dbReference type="NCBI Taxonomy" id="262757"/>
    <lineage>
        <taxon>Eukaryota</taxon>
        <taxon>Viridiplantae</taxon>
        <taxon>Streptophyta</taxon>
        <taxon>Embryophyta</taxon>
        <taxon>Tracheophyta</taxon>
        <taxon>Spermatophyta</taxon>
        <taxon>Magnoliopsida</taxon>
        <taxon>eudicotyledons</taxon>
        <taxon>Gunneridae</taxon>
        <taxon>Pentapetalae</taxon>
        <taxon>rosids</taxon>
        <taxon>fabids</taxon>
        <taxon>Fagales</taxon>
        <taxon>Myricaceae</taxon>
        <taxon>Morella</taxon>
    </lineage>
</organism>
<evidence type="ECO:0000256" key="1">
    <source>
        <dbReference type="ARBA" id="ARBA00022737"/>
    </source>
</evidence>
<sequence length="142" mass="15675">MAEALLFNIAESIFEKAISSLGSLVLKEVGLLWGVKDELEKLQNTVSAIQALLLDTEKKQAAGDNAVATLLAGLQDVVYEADDLLDDFFTEGLHDREMMTGDNKTKKVRLFFSKSNQLYYGLKMGHKIKQIREKLIAIAAAA</sequence>
<dbReference type="Gene3D" id="1.20.5.4130">
    <property type="match status" value="1"/>
</dbReference>
<keyword evidence="2" id="KW-0547">Nucleotide-binding</keyword>
<keyword evidence="7" id="KW-1185">Reference proteome</keyword>
<gene>
    <name evidence="6" type="ORF">CJ030_MR3G006210</name>
</gene>
<protein>
    <submittedName>
        <fullName evidence="6">Putative disease resistance protein RGA3</fullName>
    </submittedName>
</protein>
<dbReference type="Pfam" id="PF18052">
    <property type="entry name" value="Rx_N"/>
    <property type="match status" value="1"/>
</dbReference>
<dbReference type="AlphaFoldDB" id="A0A6A1W4T8"/>
<evidence type="ECO:0000313" key="7">
    <source>
        <dbReference type="Proteomes" id="UP000516437"/>
    </source>
</evidence>
<evidence type="ECO:0000313" key="6">
    <source>
        <dbReference type="EMBL" id="KAB1219933.1"/>
    </source>
</evidence>
<evidence type="ECO:0000256" key="2">
    <source>
        <dbReference type="ARBA" id="ARBA00022741"/>
    </source>
</evidence>
<accession>A0A6A1W4T8</accession>
<evidence type="ECO:0000256" key="4">
    <source>
        <dbReference type="ARBA" id="ARBA00022840"/>
    </source>
</evidence>
<evidence type="ECO:0000256" key="3">
    <source>
        <dbReference type="ARBA" id="ARBA00022821"/>
    </source>
</evidence>
<feature type="domain" description="Disease resistance N-terminal" evidence="5">
    <location>
        <begin position="16"/>
        <end position="103"/>
    </location>
</feature>
<dbReference type="Proteomes" id="UP000516437">
    <property type="component" value="Chromosome 3"/>
</dbReference>
<dbReference type="GO" id="GO:0006952">
    <property type="term" value="P:defense response"/>
    <property type="evidence" value="ECO:0007669"/>
    <property type="project" value="UniProtKB-KW"/>
</dbReference>
<dbReference type="EMBL" id="RXIC02000021">
    <property type="protein sequence ID" value="KAB1219933.1"/>
    <property type="molecule type" value="Genomic_DNA"/>
</dbReference>
<keyword evidence="1" id="KW-0677">Repeat</keyword>
<name>A0A6A1W4T8_9ROSI</name>
<comment type="caution">
    <text evidence="6">The sequence shown here is derived from an EMBL/GenBank/DDBJ whole genome shotgun (WGS) entry which is preliminary data.</text>
</comment>
<evidence type="ECO:0000259" key="5">
    <source>
        <dbReference type="Pfam" id="PF18052"/>
    </source>
</evidence>
<dbReference type="PANTHER" id="PTHR36766:SF38">
    <property type="entry name" value="DISEASE RESISTANCE PROTEIN RGA3"/>
    <property type="match status" value="1"/>
</dbReference>
<dbReference type="OrthoDB" id="1933539at2759"/>
<proteinExistence type="predicted"/>
<dbReference type="CDD" id="cd14798">
    <property type="entry name" value="RX-CC_like"/>
    <property type="match status" value="1"/>
</dbReference>
<reference evidence="6 7" key="1">
    <citation type="journal article" date="2019" name="Plant Biotechnol. J.">
        <title>The red bayberry genome and genetic basis of sex determination.</title>
        <authorList>
            <person name="Jia H.M."/>
            <person name="Jia H.J."/>
            <person name="Cai Q.L."/>
            <person name="Wang Y."/>
            <person name="Zhao H.B."/>
            <person name="Yang W.F."/>
            <person name="Wang G.Y."/>
            <person name="Li Y.H."/>
            <person name="Zhan D.L."/>
            <person name="Shen Y.T."/>
            <person name="Niu Q.F."/>
            <person name="Chang L."/>
            <person name="Qiu J."/>
            <person name="Zhao L."/>
            <person name="Xie H.B."/>
            <person name="Fu W.Y."/>
            <person name="Jin J."/>
            <person name="Li X.W."/>
            <person name="Jiao Y."/>
            <person name="Zhou C.C."/>
            <person name="Tu T."/>
            <person name="Chai C.Y."/>
            <person name="Gao J.L."/>
            <person name="Fan L.J."/>
            <person name="van de Weg E."/>
            <person name="Wang J.Y."/>
            <person name="Gao Z.S."/>
        </authorList>
    </citation>
    <scope>NUCLEOTIDE SEQUENCE [LARGE SCALE GENOMIC DNA]</scope>
    <source>
        <tissue evidence="6">Leaves</tissue>
    </source>
</reference>
<dbReference type="InterPro" id="IPR041118">
    <property type="entry name" value="Rx_N"/>
</dbReference>
<dbReference type="PANTHER" id="PTHR36766">
    <property type="entry name" value="PLANT BROAD-SPECTRUM MILDEW RESISTANCE PROTEIN RPW8"/>
    <property type="match status" value="1"/>
</dbReference>